<dbReference type="Gene3D" id="3.10.110.10">
    <property type="entry name" value="Ubiquitin Conjugating Enzyme"/>
    <property type="match status" value="1"/>
</dbReference>
<evidence type="ECO:0000313" key="3">
    <source>
        <dbReference type="EMBL" id="THD28023.1"/>
    </source>
</evidence>
<evidence type="ECO:0000259" key="2">
    <source>
        <dbReference type="PROSITE" id="PS50127"/>
    </source>
</evidence>
<protein>
    <recommendedName>
        <fullName evidence="2">UBC core domain-containing protein</fullName>
    </recommendedName>
</protein>
<dbReference type="InterPro" id="IPR016135">
    <property type="entry name" value="UBQ-conjugating_enzyme/RWD"/>
</dbReference>
<keyword evidence="4" id="KW-1185">Reference proteome</keyword>
<evidence type="ECO:0000313" key="4">
    <source>
        <dbReference type="Proteomes" id="UP000230066"/>
    </source>
</evidence>
<dbReference type="PANTHER" id="PTHR24068">
    <property type="entry name" value="UBIQUITIN-CONJUGATING ENZYME E2"/>
    <property type="match status" value="1"/>
</dbReference>
<dbReference type="AlphaFoldDB" id="A0A4E0RKV1"/>
<reference evidence="3" key="1">
    <citation type="submission" date="2019-03" db="EMBL/GenBank/DDBJ databases">
        <title>Improved annotation for the trematode Fasciola hepatica.</title>
        <authorList>
            <person name="Choi Y.-J."/>
            <person name="Martin J."/>
            <person name="Mitreva M."/>
        </authorList>
    </citation>
    <scope>NUCLEOTIDE SEQUENCE [LARGE SCALE GENOMIC DNA]</scope>
</reference>
<feature type="compositionally biased region" description="Acidic residues" evidence="1">
    <location>
        <begin position="332"/>
        <end position="342"/>
    </location>
</feature>
<dbReference type="Proteomes" id="UP000230066">
    <property type="component" value="Unassembled WGS sequence"/>
</dbReference>
<gene>
    <name evidence="3" type="ORF">D915_001089</name>
</gene>
<dbReference type="PROSITE" id="PS50127">
    <property type="entry name" value="UBC_2"/>
    <property type="match status" value="1"/>
</dbReference>
<dbReference type="InterPro" id="IPR000608">
    <property type="entry name" value="UBC"/>
</dbReference>
<feature type="compositionally biased region" description="Basic and acidic residues" evidence="1">
    <location>
        <begin position="363"/>
        <end position="373"/>
    </location>
</feature>
<sequence>MSANRRSFVRELLTLMHTVEEEFSGQIKIFSTEEMNVNEVLVEITPSKGYYAHAAFVFRIQATPKYPAQKPTVFCLTSIFHPNISQEYRDRNVCMNLLYCWCPRYGLKDLLHAVLFLFYEPNFENLMTENAGKPEDGLTMEETIRKSFHGGLINGVRYEPNMAWLRWAKENESEFAKYSSRTDCFEVISTTKQQSTENNYFHEALSGQYSPMILVSTEERIYDAIHEAEIQHAYIACVTLRSMTVSLDSFDAVNNCRSCYYAEQMTHFQRMITFDMHTLSPTTSTAECRQLSYGSKQISFYKPWILDPADSSDDDVEPFLDQTLDESPEFQLEADEHDEDSECDSHDDVSRGPREDEEERADGEDRYGTEEAHTSMNGNVNDVTSERQSEDESGYPKPRDSDDEANAEGHENGDFGPETETQFNGEDNTEAVSSVNMTNLPGTNSDLAIAIVVDEWLGTENLALDTVNVNSEEDEGDEDWDIGDQFPSKSIGRLLFELQEKLARRLWPHWWFLSQSRWPAYLAPHHMTEIEPVRWPYYFSRASSFVLRLDLFRLGFTCEKRRIYFLIDSLSLSPFSPMANRALTIPDRSKKTVTWWAVGNYRRATFSLTHGSNSFQFSRSSQNSTYTLNAPTKQKQFSSNEKCFREALCDRYASMTVASGDAMDNYPADESEIDFAYIHRITVRSTTVLVNSIDAVNDFRRYYQAELTSFNH</sequence>
<dbReference type="SUPFAM" id="SSF54495">
    <property type="entry name" value="UBC-like"/>
    <property type="match status" value="1"/>
</dbReference>
<feature type="compositionally biased region" description="Polar residues" evidence="1">
    <location>
        <begin position="374"/>
        <end position="383"/>
    </location>
</feature>
<dbReference type="CDD" id="cd23794">
    <property type="entry name" value="UBCc_UBE2F_UBE2M"/>
    <property type="match status" value="1"/>
</dbReference>
<comment type="caution">
    <text evidence="3">The sequence shown here is derived from an EMBL/GenBank/DDBJ whole genome shotgun (WGS) entry which is preliminary data.</text>
</comment>
<organism evidence="3 4">
    <name type="scientific">Fasciola hepatica</name>
    <name type="common">Liver fluke</name>
    <dbReference type="NCBI Taxonomy" id="6192"/>
    <lineage>
        <taxon>Eukaryota</taxon>
        <taxon>Metazoa</taxon>
        <taxon>Spiralia</taxon>
        <taxon>Lophotrochozoa</taxon>
        <taxon>Platyhelminthes</taxon>
        <taxon>Trematoda</taxon>
        <taxon>Digenea</taxon>
        <taxon>Plagiorchiida</taxon>
        <taxon>Echinostomata</taxon>
        <taxon>Echinostomatoidea</taxon>
        <taxon>Fasciolidae</taxon>
        <taxon>Fasciola</taxon>
    </lineage>
</organism>
<dbReference type="SMART" id="SM00212">
    <property type="entry name" value="UBCc"/>
    <property type="match status" value="1"/>
</dbReference>
<feature type="region of interest" description="Disordered" evidence="1">
    <location>
        <begin position="332"/>
        <end position="425"/>
    </location>
</feature>
<dbReference type="EMBL" id="JXXN02000257">
    <property type="protein sequence ID" value="THD28023.1"/>
    <property type="molecule type" value="Genomic_DNA"/>
</dbReference>
<accession>A0A4E0RKV1</accession>
<evidence type="ECO:0000256" key="1">
    <source>
        <dbReference type="SAM" id="MobiDB-lite"/>
    </source>
</evidence>
<feature type="domain" description="UBC core" evidence="2">
    <location>
        <begin position="7"/>
        <end position="161"/>
    </location>
</feature>
<feature type="compositionally biased region" description="Basic and acidic residues" evidence="1">
    <location>
        <begin position="343"/>
        <end position="354"/>
    </location>
</feature>
<proteinExistence type="predicted"/>
<dbReference type="Pfam" id="PF00179">
    <property type="entry name" value="UQ_con"/>
    <property type="match status" value="1"/>
</dbReference>
<name>A0A4E0RKV1_FASHE</name>